<name>A0A7J8M9V2_9ROSI</name>
<accession>A0A7J8M9V2</accession>
<evidence type="ECO:0000313" key="1">
    <source>
        <dbReference type="EMBL" id="MBA0561501.1"/>
    </source>
</evidence>
<protein>
    <submittedName>
        <fullName evidence="1">Uncharacterized protein</fullName>
    </submittedName>
</protein>
<reference evidence="1 2" key="1">
    <citation type="journal article" date="2019" name="Genome Biol. Evol.">
        <title>Insights into the evolution of the New World diploid cottons (Gossypium, subgenus Houzingenia) based on genome sequencing.</title>
        <authorList>
            <person name="Grover C.E."/>
            <person name="Arick M.A. 2nd"/>
            <person name="Thrash A."/>
            <person name="Conover J.L."/>
            <person name="Sanders W.S."/>
            <person name="Peterson D.G."/>
            <person name="Frelichowski J.E."/>
            <person name="Scheffler J.A."/>
            <person name="Scheffler B.E."/>
            <person name="Wendel J.F."/>
        </authorList>
    </citation>
    <scope>NUCLEOTIDE SEQUENCE [LARGE SCALE GENOMIC DNA]</scope>
    <source>
        <strain evidence="1">157</strain>
        <tissue evidence="1">Leaf</tissue>
    </source>
</reference>
<gene>
    <name evidence="1" type="ORF">Golob_018320</name>
</gene>
<sequence length="44" mass="5221">MTVQESALKLYPTLCEVEDLTEDFQTIQRKCSFSLVHLLLYNWN</sequence>
<evidence type="ECO:0000313" key="2">
    <source>
        <dbReference type="Proteomes" id="UP000593572"/>
    </source>
</evidence>
<organism evidence="1 2">
    <name type="scientific">Gossypium lobatum</name>
    <dbReference type="NCBI Taxonomy" id="34289"/>
    <lineage>
        <taxon>Eukaryota</taxon>
        <taxon>Viridiplantae</taxon>
        <taxon>Streptophyta</taxon>
        <taxon>Embryophyta</taxon>
        <taxon>Tracheophyta</taxon>
        <taxon>Spermatophyta</taxon>
        <taxon>Magnoliopsida</taxon>
        <taxon>eudicotyledons</taxon>
        <taxon>Gunneridae</taxon>
        <taxon>Pentapetalae</taxon>
        <taxon>rosids</taxon>
        <taxon>malvids</taxon>
        <taxon>Malvales</taxon>
        <taxon>Malvaceae</taxon>
        <taxon>Malvoideae</taxon>
        <taxon>Gossypium</taxon>
    </lineage>
</organism>
<keyword evidence="2" id="KW-1185">Reference proteome</keyword>
<dbReference type="AlphaFoldDB" id="A0A7J8M9V2"/>
<feature type="non-terminal residue" evidence="1">
    <location>
        <position position="44"/>
    </location>
</feature>
<dbReference type="Proteomes" id="UP000593572">
    <property type="component" value="Unassembled WGS sequence"/>
</dbReference>
<dbReference type="EMBL" id="JABEZX010000007">
    <property type="protein sequence ID" value="MBA0561501.1"/>
    <property type="molecule type" value="Genomic_DNA"/>
</dbReference>
<proteinExistence type="predicted"/>
<comment type="caution">
    <text evidence="1">The sequence shown here is derived from an EMBL/GenBank/DDBJ whole genome shotgun (WGS) entry which is preliminary data.</text>
</comment>